<dbReference type="Proteomes" id="UP000515909">
    <property type="component" value="Chromosome"/>
</dbReference>
<name>A0A7G8TAY9_9FIRM</name>
<feature type="binding site" evidence="19">
    <location>
        <begin position="452"/>
        <end position="453"/>
    </location>
    <ligand>
        <name>phosphoenolpyruvate</name>
        <dbReference type="ChEBI" id="CHEBI:58702"/>
    </ligand>
</feature>
<dbReference type="NCBIfam" id="TIGR01417">
    <property type="entry name" value="PTS_I_fam"/>
    <property type="match status" value="1"/>
</dbReference>
<evidence type="ECO:0000256" key="11">
    <source>
        <dbReference type="ARBA" id="ARBA00022679"/>
    </source>
</evidence>
<dbReference type="InterPro" id="IPR040442">
    <property type="entry name" value="Pyrv_kinase-like_dom_sf"/>
</dbReference>
<dbReference type="Pfam" id="PF05524">
    <property type="entry name" value="PEP-utilisers_N"/>
    <property type="match status" value="1"/>
</dbReference>
<evidence type="ECO:0000256" key="16">
    <source>
        <dbReference type="ARBA" id="ARBA00033235"/>
    </source>
</evidence>
<dbReference type="InterPro" id="IPR006318">
    <property type="entry name" value="PTS_EI-like"/>
</dbReference>
<organism evidence="24 25">
    <name type="scientific">Caproicibacter fermentans</name>
    <dbReference type="NCBI Taxonomy" id="2576756"/>
    <lineage>
        <taxon>Bacteria</taxon>
        <taxon>Bacillati</taxon>
        <taxon>Bacillota</taxon>
        <taxon>Clostridia</taxon>
        <taxon>Eubacteriales</taxon>
        <taxon>Acutalibacteraceae</taxon>
        <taxon>Caproicibacter</taxon>
    </lineage>
</organism>
<dbReference type="InterPro" id="IPR036637">
    <property type="entry name" value="Phosphohistidine_dom_sf"/>
</dbReference>
<evidence type="ECO:0000256" key="8">
    <source>
        <dbReference type="ARBA" id="ARBA00022448"/>
    </source>
</evidence>
<feature type="active site" description="Proton donor" evidence="18">
    <location>
        <position position="500"/>
    </location>
</feature>
<evidence type="ECO:0000313" key="24">
    <source>
        <dbReference type="EMBL" id="QNK40780.1"/>
    </source>
</evidence>
<dbReference type="InterPro" id="IPR036618">
    <property type="entry name" value="PtsI_HPr-bd_sf"/>
</dbReference>
<comment type="function">
    <text evidence="3 17">General (non sugar-specific) component of the phosphoenolpyruvate-dependent sugar phosphotransferase system (sugar PTS). This major carbohydrate active-transport system catalyzes the phosphorylation of incoming sugar substrates concomitantly with their translocation across the cell membrane. Enzyme I transfers the phosphoryl group from phosphoenolpyruvate (PEP) to the phosphoryl carrier protein (HPr).</text>
</comment>
<dbReference type="Gene3D" id="1.10.274.10">
    <property type="entry name" value="PtsI, HPr-binding domain"/>
    <property type="match status" value="1"/>
</dbReference>
<evidence type="ECO:0000256" key="14">
    <source>
        <dbReference type="ARBA" id="ARBA00022777"/>
    </source>
</evidence>
<dbReference type="InterPro" id="IPR000121">
    <property type="entry name" value="PEP_util_C"/>
</dbReference>
<evidence type="ECO:0000256" key="17">
    <source>
        <dbReference type="PIRNR" id="PIRNR000732"/>
    </source>
</evidence>
<keyword evidence="9 17" id="KW-0963">Cytoplasm</keyword>
<dbReference type="SUPFAM" id="SSF52009">
    <property type="entry name" value="Phosphohistidine domain"/>
    <property type="match status" value="1"/>
</dbReference>
<feature type="domain" description="Phosphotransferase system enzyme I N-terminal" evidence="23">
    <location>
        <begin position="4"/>
        <end position="124"/>
    </location>
</feature>
<evidence type="ECO:0000259" key="21">
    <source>
        <dbReference type="Pfam" id="PF00391"/>
    </source>
</evidence>
<evidence type="ECO:0000256" key="10">
    <source>
        <dbReference type="ARBA" id="ARBA00022597"/>
    </source>
</evidence>
<keyword evidence="14 17" id="KW-0418">Kinase</keyword>
<dbReference type="SUPFAM" id="SSF51621">
    <property type="entry name" value="Phosphoenolpyruvate/pyruvate domain"/>
    <property type="match status" value="1"/>
</dbReference>
<evidence type="ECO:0000256" key="6">
    <source>
        <dbReference type="ARBA" id="ARBA00012232"/>
    </source>
</evidence>
<accession>A0A7G8TAY9</accession>
<comment type="subcellular location">
    <subcellularLocation>
        <location evidence="4 17">Cytoplasm</location>
    </subcellularLocation>
</comment>
<evidence type="ECO:0000256" key="18">
    <source>
        <dbReference type="PIRSR" id="PIRSR000732-1"/>
    </source>
</evidence>
<dbReference type="KEGG" id="cfem:HCR03_00110"/>
<dbReference type="InterPro" id="IPR008279">
    <property type="entry name" value="PEP-util_enz_mobile_dom"/>
</dbReference>
<keyword evidence="8 17" id="KW-0813">Transport</keyword>
<evidence type="ECO:0000259" key="23">
    <source>
        <dbReference type="Pfam" id="PF05524"/>
    </source>
</evidence>
<keyword evidence="12 17" id="KW-0598">Phosphotransferase system</keyword>
<evidence type="ECO:0000256" key="15">
    <source>
        <dbReference type="ARBA" id="ARBA00022842"/>
    </source>
</evidence>
<evidence type="ECO:0000256" key="13">
    <source>
        <dbReference type="ARBA" id="ARBA00022723"/>
    </source>
</evidence>
<evidence type="ECO:0000313" key="25">
    <source>
        <dbReference type="Proteomes" id="UP000515909"/>
    </source>
</evidence>
<evidence type="ECO:0000256" key="2">
    <source>
        <dbReference type="ARBA" id="ARBA00001946"/>
    </source>
</evidence>
<protein>
    <recommendedName>
        <fullName evidence="7 17">Phosphoenolpyruvate-protein phosphotransferase</fullName>
        <ecNumber evidence="6 17">2.7.3.9</ecNumber>
    </recommendedName>
    <alternativeName>
        <fullName evidence="16 17">Phosphotransferase system, enzyme I</fullName>
    </alternativeName>
</protein>
<dbReference type="Pfam" id="PF02896">
    <property type="entry name" value="PEP-utilizers_C"/>
    <property type="match status" value="1"/>
</dbReference>
<keyword evidence="10 17" id="KW-0762">Sugar transport</keyword>
<dbReference type="GO" id="GO:0008965">
    <property type="term" value="F:phosphoenolpyruvate-protein phosphotransferase activity"/>
    <property type="evidence" value="ECO:0007669"/>
    <property type="project" value="UniProtKB-EC"/>
</dbReference>
<feature type="domain" description="PEP-utilising enzyme mobile" evidence="21">
    <location>
        <begin position="151"/>
        <end position="223"/>
    </location>
</feature>
<dbReference type="Pfam" id="PF00391">
    <property type="entry name" value="PEP-utilizers"/>
    <property type="match status" value="1"/>
</dbReference>
<dbReference type="GO" id="GO:0009401">
    <property type="term" value="P:phosphoenolpyruvate-dependent sugar phosphotransferase system"/>
    <property type="evidence" value="ECO:0007669"/>
    <property type="project" value="UniProtKB-KW"/>
</dbReference>
<reference evidence="24 25" key="1">
    <citation type="submission" date="2020-08" db="EMBL/GenBank/DDBJ databases">
        <title>The isolate Caproiciproducens sp. 7D4C2 produces n-caproate at mildly acidic conditions from hexoses: genome and rBOX comparison with related strains and chain-elongating bacteria.</title>
        <authorList>
            <person name="Esquivel-Elizondo S."/>
            <person name="Bagci C."/>
            <person name="Temovska M."/>
            <person name="Jeon B.S."/>
            <person name="Bessarab I."/>
            <person name="Williams R.B.H."/>
            <person name="Huson D.H."/>
            <person name="Angenent L.T."/>
        </authorList>
    </citation>
    <scope>NUCLEOTIDE SEQUENCE [LARGE SCALE GENOMIC DNA]</scope>
    <source>
        <strain evidence="24 25">7D4C2</strain>
    </source>
</reference>
<dbReference type="EMBL" id="CP060286">
    <property type="protein sequence ID" value="QNK40780.1"/>
    <property type="molecule type" value="Genomic_DNA"/>
</dbReference>
<comment type="similarity">
    <text evidence="5 17">Belongs to the PEP-utilizing enzyme family.</text>
</comment>
<dbReference type="GO" id="GO:0016301">
    <property type="term" value="F:kinase activity"/>
    <property type="evidence" value="ECO:0007669"/>
    <property type="project" value="UniProtKB-KW"/>
</dbReference>
<dbReference type="PIRSF" id="PIRSF000732">
    <property type="entry name" value="PTS_enzyme_I"/>
    <property type="match status" value="1"/>
</dbReference>
<feature type="domain" description="PEP-utilising enzyme C-terminal" evidence="22">
    <location>
        <begin position="253"/>
        <end position="536"/>
    </location>
</feature>
<sequence length="573" mass="63386">MFLGIPVSPGIAIGMPLLYEPFVPGPWQKKVEKGRVEDELRRFEDGLAAAEKELEKICSGIKKNDPEKAKIFDAHKDMLCDAAIGEEIRQNISNSFSAQEAVYQVFGAYAKQVAQAPDPVIRERSADLLDVRIRLLRCMQGVPERDLSALEKPVILVAHDLLPSDTASLDPQKILAVLTEDGNTTSHSAIIARSYGIPAVLGIAGITGKVQPGNLVVVDATQGKILLDPDETLLQAYREKEARFNRRRELTRAWITAEPRMKDGERVHIELNIGRATPQELAQADSLDGVGLYRTEFLYMGRDTLPSEEEQTVAYSRVLQAFQGKPVTIRTLDVGGDKKLDCLELPAEENPFLGVRALRLCFEYPDLFMTQLRAMLRASIHGELWLMFPMVGGLSDLRRAKEFLQKAKEELDRSHIPYADNIKVGIMVEIPSIALMADKAARAADFASIGTNDLMQYTMAADRMNPKVGQYCRMYDPALFRLIRLAADAFRAEGKPVGVCGEMGGDPLASVVLLGLGIRRLSMGLSNAAQIKKNICAMDARRAAELAQSVCEMDTAEEAQVYLKRQLADFLPE</sequence>
<evidence type="ECO:0000256" key="5">
    <source>
        <dbReference type="ARBA" id="ARBA00007837"/>
    </source>
</evidence>
<dbReference type="RefSeq" id="WP_187036071.1">
    <property type="nucleotide sequence ID" value="NZ_CP060286.1"/>
</dbReference>
<dbReference type="PANTHER" id="PTHR46244">
    <property type="entry name" value="PHOSPHOENOLPYRUVATE-PROTEIN PHOSPHOTRANSFERASE"/>
    <property type="match status" value="1"/>
</dbReference>
<feature type="binding site" evidence="19">
    <location>
        <position position="294"/>
    </location>
    <ligand>
        <name>phosphoenolpyruvate</name>
        <dbReference type="ChEBI" id="CHEBI:58702"/>
    </ligand>
</feature>
<dbReference type="InterPro" id="IPR050499">
    <property type="entry name" value="PEP-utilizing_PTS_enzyme"/>
</dbReference>
<comment type="cofactor">
    <cofactor evidence="2 17 20">
        <name>Mg(2+)</name>
        <dbReference type="ChEBI" id="CHEBI:18420"/>
    </cofactor>
</comment>
<feature type="binding site" evidence="20">
    <location>
        <position position="429"/>
    </location>
    <ligand>
        <name>Mg(2+)</name>
        <dbReference type="ChEBI" id="CHEBI:18420"/>
    </ligand>
</feature>
<evidence type="ECO:0000256" key="7">
    <source>
        <dbReference type="ARBA" id="ARBA00016544"/>
    </source>
</evidence>
<dbReference type="PRINTS" id="PR01736">
    <property type="entry name" value="PHPHTRNFRASE"/>
</dbReference>
<dbReference type="Gene3D" id="3.20.20.60">
    <property type="entry name" value="Phosphoenolpyruvate-binding domains"/>
    <property type="match status" value="1"/>
</dbReference>
<dbReference type="Gene3D" id="3.50.30.10">
    <property type="entry name" value="Phosphohistidine domain"/>
    <property type="match status" value="1"/>
</dbReference>
<feature type="active site" description="Tele-phosphohistidine intermediate" evidence="18">
    <location>
        <position position="187"/>
    </location>
</feature>
<evidence type="ECO:0000256" key="20">
    <source>
        <dbReference type="PIRSR" id="PIRSR000732-3"/>
    </source>
</evidence>
<dbReference type="GO" id="GO:0005737">
    <property type="term" value="C:cytoplasm"/>
    <property type="evidence" value="ECO:0007669"/>
    <property type="project" value="UniProtKB-SubCell"/>
</dbReference>
<keyword evidence="11 17" id="KW-0808">Transferase</keyword>
<dbReference type="GO" id="GO:0046872">
    <property type="term" value="F:metal ion binding"/>
    <property type="evidence" value="ECO:0007669"/>
    <property type="project" value="UniProtKB-KW"/>
</dbReference>
<evidence type="ECO:0000256" key="9">
    <source>
        <dbReference type="ARBA" id="ARBA00022490"/>
    </source>
</evidence>
<dbReference type="EC" id="2.7.3.9" evidence="6 17"/>
<evidence type="ECO:0000256" key="12">
    <source>
        <dbReference type="ARBA" id="ARBA00022683"/>
    </source>
</evidence>
<feature type="binding site" evidence="19">
    <location>
        <position position="463"/>
    </location>
    <ligand>
        <name>phosphoenolpyruvate</name>
        <dbReference type="ChEBI" id="CHEBI:58702"/>
    </ligand>
</feature>
<dbReference type="SUPFAM" id="SSF47831">
    <property type="entry name" value="Enzyme I of the PEP:sugar phosphotransferase system HPr-binding (sub)domain"/>
    <property type="match status" value="1"/>
</dbReference>
<keyword evidence="13 17" id="KW-0479">Metal-binding</keyword>
<dbReference type="InterPro" id="IPR015813">
    <property type="entry name" value="Pyrv/PenolPyrv_kinase-like_dom"/>
</dbReference>
<keyword evidence="15 17" id="KW-0460">Magnesium</keyword>
<evidence type="ECO:0000259" key="22">
    <source>
        <dbReference type="Pfam" id="PF02896"/>
    </source>
</evidence>
<dbReference type="InterPro" id="IPR024692">
    <property type="entry name" value="PTS_EI"/>
</dbReference>
<evidence type="ECO:0000256" key="1">
    <source>
        <dbReference type="ARBA" id="ARBA00000683"/>
    </source>
</evidence>
<proteinExistence type="inferred from homology"/>
<comment type="catalytic activity">
    <reaction evidence="1 17">
        <text>L-histidyl-[protein] + phosphoenolpyruvate = N(pros)-phospho-L-histidyl-[protein] + pyruvate</text>
        <dbReference type="Rhea" id="RHEA:23880"/>
        <dbReference type="Rhea" id="RHEA-COMP:9745"/>
        <dbReference type="Rhea" id="RHEA-COMP:9746"/>
        <dbReference type="ChEBI" id="CHEBI:15361"/>
        <dbReference type="ChEBI" id="CHEBI:29979"/>
        <dbReference type="ChEBI" id="CHEBI:58702"/>
        <dbReference type="ChEBI" id="CHEBI:64837"/>
        <dbReference type="EC" id="2.7.3.9"/>
    </reaction>
</comment>
<dbReference type="AlphaFoldDB" id="A0A7G8TAY9"/>
<dbReference type="PANTHER" id="PTHR46244:SF3">
    <property type="entry name" value="PHOSPHOENOLPYRUVATE-PROTEIN PHOSPHOTRANSFERASE"/>
    <property type="match status" value="1"/>
</dbReference>
<feature type="binding site" evidence="19">
    <location>
        <position position="330"/>
    </location>
    <ligand>
        <name>phosphoenolpyruvate</name>
        <dbReference type="ChEBI" id="CHEBI:58702"/>
    </ligand>
</feature>
<evidence type="ECO:0000256" key="3">
    <source>
        <dbReference type="ARBA" id="ARBA00002728"/>
    </source>
</evidence>
<keyword evidence="24" id="KW-0670">Pyruvate</keyword>
<feature type="binding site" evidence="20">
    <location>
        <position position="453"/>
    </location>
    <ligand>
        <name>Mg(2+)</name>
        <dbReference type="ChEBI" id="CHEBI:18420"/>
    </ligand>
</feature>
<gene>
    <name evidence="24" type="primary">ptsP</name>
    <name evidence="24" type="ORF">HCR03_00110</name>
</gene>
<dbReference type="InterPro" id="IPR008731">
    <property type="entry name" value="PTS_EIN"/>
</dbReference>
<evidence type="ECO:0000256" key="19">
    <source>
        <dbReference type="PIRSR" id="PIRSR000732-2"/>
    </source>
</evidence>
<evidence type="ECO:0000256" key="4">
    <source>
        <dbReference type="ARBA" id="ARBA00004496"/>
    </source>
</evidence>